<dbReference type="AlphaFoldDB" id="X1QBE0"/>
<gene>
    <name evidence="2" type="ORF">S12H4_08505</name>
</gene>
<dbReference type="InterPro" id="IPR009051">
    <property type="entry name" value="Helical_ferredxn"/>
</dbReference>
<accession>X1QBE0</accession>
<dbReference type="GO" id="GO:0051536">
    <property type="term" value="F:iron-sulfur cluster binding"/>
    <property type="evidence" value="ECO:0007669"/>
    <property type="project" value="InterPro"/>
</dbReference>
<feature type="domain" description="4Fe-4S ferredoxin-type" evidence="1">
    <location>
        <begin position="4"/>
        <end position="33"/>
    </location>
</feature>
<comment type="caution">
    <text evidence="2">The sequence shown here is derived from an EMBL/GenBank/DDBJ whole genome shotgun (WGS) entry which is preliminary data.</text>
</comment>
<dbReference type="PROSITE" id="PS51379">
    <property type="entry name" value="4FE4S_FER_2"/>
    <property type="match status" value="1"/>
</dbReference>
<reference evidence="2" key="1">
    <citation type="journal article" date="2014" name="Front. Microbiol.">
        <title>High frequency of phylogenetically diverse reductive dehalogenase-homologous genes in deep subseafloor sedimentary metagenomes.</title>
        <authorList>
            <person name="Kawai M."/>
            <person name="Futagami T."/>
            <person name="Toyoda A."/>
            <person name="Takaki Y."/>
            <person name="Nishi S."/>
            <person name="Hori S."/>
            <person name="Arai W."/>
            <person name="Tsubouchi T."/>
            <person name="Morono Y."/>
            <person name="Uchiyama I."/>
            <person name="Ito T."/>
            <person name="Fujiyama A."/>
            <person name="Inagaki F."/>
            <person name="Takami H."/>
        </authorList>
    </citation>
    <scope>NUCLEOTIDE SEQUENCE</scope>
    <source>
        <strain evidence="2">Expedition CK06-06</strain>
    </source>
</reference>
<dbReference type="SUPFAM" id="SSF46548">
    <property type="entry name" value="alpha-helical ferredoxin"/>
    <property type="match status" value="1"/>
</dbReference>
<evidence type="ECO:0000313" key="2">
    <source>
        <dbReference type="EMBL" id="GAI65528.1"/>
    </source>
</evidence>
<evidence type="ECO:0000259" key="1">
    <source>
        <dbReference type="PROSITE" id="PS51379"/>
    </source>
</evidence>
<dbReference type="EMBL" id="BARW01003291">
    <property type="protein sequence ID" value="GAI65528.1"/>
    <property type="molecule type" value="Genomic_DNA"/>
</dbReference>
<organism evidence="2">
    <name type="scientific">marine sediment metagenome</name>
    <dbReference type="NCBI Taxonomy" id="412755"/>
    <lineage>
        <taxon>unclassified sequences</taxon>
        <taxon>metagenomes</taxon>
        <taxon>ecological metagenomes</taxon>
    </lineage>
</organism>
<protein>
    <recommendedName>
        <fullName evidence="1">4Fe-4S ferredoxin-type domain-containing protein</fullName>
    </recommendedName>
</protein>
<dbReference type="Gene3D" id="1.10.1060.10">
    <property type="entry name" value="Alpha-helical ferredoxin"/>
    <property type="match status" value="1"/>
</dbReference>
<name>X1QBE0_9ZZZZ</name>
<sequence length="61" mass="6982">MDEEKIIAEVQSCIDCMICLDVCDTFAVTQNELLSPNGRLKIVDKIFNNKDITQEEIKSIY</sequence>
<feature type="non-terminal residue" evidence="2">
    <location>
        <position position="61"/>
    </location>
</feature>
<proteinExistence type="predicted"/>
<dbReference type="InterPro" id="IPR017896">
    <property type="entry name" value="4Fe4S_Fe-S-bd"/>
</dbReference>